<protein>
    <recommendedName>
        <fullName evidence="1">DUF1508 domain-containing protein</fullName>
    </recommendedName>
</protein>
<organism evidence="2 3">
    <name type="scientific">Halodesulfurarchaeum formicicum</name>
    <dbReference type="NCBI Taxonomy" id="1873524"/>
    <lineage>
        <taxon>Archaea</taxon>
        <taxon>Methanobacteriati</taxon>
        <taxon>Methanobacteriota</taxon>
        <taxon>Stenosarchaea group</taxon>
        <taxon>Halobacteria</taxon>
        <taxon>Halobacteriales</taxon>
        <taxon>Halobacteriaceae</taxon>
        <taxon>Halodesulfurarchaeum</taxon>
    </lineage>
</organism>
<dbReference type="InterPro" id="IPR036913">
    <property type="entry name" value="YegP-like_sf"/>
</dbReference>
<evidence type="ECO:0000259" key="1">
    <source>
        <dbReference type="Pfam" id="PF07411"/>
    </source>
</evidence>
<dbReference type="AlphaFoldDB" id="A0A1D8S5D9"/>
<sequence>MIQAMSTGQRFEIFEDKAGEWRWRLVAANGNIIADSGEGYSSKQGAKRGIQSVKRGAADAAVEVLED</sequence>
<evidence type="ECO:0000313" key="3">
    <source>
        <dbReference type="Proteomes" id="UP000185608"/>
    </source>
</evidence>
<dbReference type="Gene3D" id="3.30.160.160">
    <property type="entry name" value="YegP-like"/>
    <property type="match status" value="1"/>
</dbReference>
<dbReference type="Pfam" id="PF07411">
    <property type="entry name" value="DUF1508"/>
    <property type="match status" value="1"/>
</dbReference>
<evidence type="ECO:0000313" key="2">
    <source>
        <dbReference type="EMBL" id="AOW80570.1"/>
    </source>
</evidence>
<dbReference type="Proteomes" id="UP000185608">
    <property type="component" value="Chromosome"/>
</dbReference>
<dbReference type="EMBL" id="CP016070">
    <property type="protein sequence ID" value="AOW80570.1"/>
    <property type="molecule type" value="Genomic_DNA"/>
</dbReference>
<reference evidence="2 3" key="1">
    <citation type="submission" date="2016-06" db="EMBL/GenBank/DDBJ databases">
        <title>Discovery of anaerobic lithoheterotrophic haloarchaeon capable of sulfur respiration by hydrogen and formate.</title>
        <authorList>
            <person name="Sorokin D.Y."/>
            <person name="Kublanov I.V."/>
            <person name="Roman P."/>
            <person name="Sinninghe Damste J.S."/>
            <person name="Golyshin P.N."/>
            <person name="Rojo D."/>
            <person name="Ciordia S."/>
            <person name="Mena Md.C."/>
            <person name="Ferrer M."/>
            <person name="Smedile F."/>
            <person name="Messina E."/>
            <person name="La Cono V."/>
            <person name="Yakimov M.M."/>
        </authorList>
    </citation>
    <scope>NUCLEOTIDE SEQUENCE [LARGE SCALE GENOMIC DNA]</scope>
    <source>
        <strain evidence="2 3">HTSR1</strain>
    </source>
</reference>
<accession>A0A1D8S5D9</accession>
<dbReference type="STRING" id="1873524.HSR6_1466"/>
<dbReference type="InterPro" id="IPR010879">
    <property type="entry name" value="DUF1508"/>
</dbReference>
<dbReference type="SUPFAM" id="SSF160113">
    <property type="entry name" value="YegP-like"/>
    <property type="match status" value="1"/>
</dbReference>
<name>A0A1D8S5D9_9EURY</name>
<feature type="domain" description="DUF1508" evidence="1">
    <location>
        <begin position="16"/>
        <end position="63"/>
    </location>
</feature>
<gene>
    <name evidence="2" type="ORF">HTSR_1394</name>
</gene>
<dbReference type="NCBIfam" id="NF041908">
    <property type="entry name" value="HVO_2922"/>
    <property type="match status" value="1"/>
</dbReference>
<proteinExistence type="predicted"/>
<dbReference type="PATRIC" id="fig|1855411.3.peg.1395"/>
<dbReference type="KEGG" id="halh:HTSR_1394"/>